<reference evidence="2" key="1">
    <citation type="submission" date="2020-05" db="EMBL/GenBank/DDBJ databases">
        <title>Phylogenomic resolution of chytrid fungi.</title>
        <authorList>
            <person name="Stajich J.E."/>
            <person name="Amses K."/>
            <person name="Simmons R."/>
            <person name="Seto K."/>
            <person name="Myers J."/>
            <person name="Bonds A."/>
            <person name="Quandt C.A."/>
            <person name="Barry K."/>
            <person name="Liu P."/>
            <person name="Grigoriev I."/>
            <person name="Longcore J.E."/>
            <person name="James T.Y."/>
        </authorList>
    </citation>
    <scope>NUCLEOTIDE SEQUENCE</scope>
    <source>
        <strain evidence="2">PLAUS21</strain>
    </source>
</reference>
<evidence type="ECO:0000259" key="1">
    <source>
        <dbReference type="PROSITE" id="PS51340"/>
    </source>
</evidence>
<proteinExistence type="predicted"/>
<dbReference type="PANTHER" id="PTHR14237">
    <property type="entry name" value="MOLYBDOPTERIN COFACTOR SULFURASE MOSC"/>
    <property type="match status" value="1"/>
</dbReference>
<dbReference type="SUPFAM" id="SSF50800">
    <property type="entry name" value="PK beta-barrel domain-like"/>
    <property type="match status" value="1"/>
</dbReference>
<gene>
    <name evidence="2" type="ORF">HK103_004516</name>
</gene>
<dbReference type="GO" id="GO:0030170">
    <property type="term" value="F:pyridoxal phosphate binding"/>
    <property type="evidence" value="ECO:0007669"/>
    <property type="project" value="InterPro"/>
</dbReference>
<feature type="domain" description="MOSC" evidence="1">
    <location>
        <begin position="128"/>
        <end position="282"/>
    </location>
</feature>
<dbReference type="PROSITE" id="PS51340">
    <property type="entry name" value="MOSC"/>
    <property type="match status" value="1"/>
</dbReference>
<organism evidence="2 3">
    <name type="scientific">Boothiomyces macroporosus</name>
    <dbReference type="NCBI Taxonomy" id="261099"/>
    <lineage>
        <taxon>Eukaryota</taxon>
        <taxon>Fungi</taxon>
        <taxon>Fungi incertae sedis</taxon>
        <taxon>Chytridiomycota</taxon>
        <taxon>Chytridiomycota incertae sedis</taxon>
        <taxon>Chytridiomycetes</taxon>
        <taxon>Rhizophydiales</taxon>
        <taxon>Terramycetaceae</taxon>
        <taxon>Boothiomyces</taxon>
    </lineage>
</organism>
<dbReference type="Proteomes" id="UP001210925">
    <property type="component" value="Unassembled WGS sequence"/>
</dbReference>
<dbReference type="Pfam" id="PF03473">
    <property type="entry name" value="MOSC"/>
    <property type="match status" value="1"/>
</dbReference>
<dbReference type="InterPro" id="IPR005302">
    <property type="entry name" value="MoCF_Sase_C"/>
</dbReference>
<dbReference type="InterPro" id="IPR011037">
    <property type="entry name" value="Pyrv_Knase-like_insert_dom_sf"/>
</dbReference>
<keyword evidence="3" id="KW-1185">Reference proteome</keyword>
<dbReference type="SUPFAM" id="SSF141673">
    <property type="entry name" value="MOSC N-terminal domain-like"/>
    <property type="match status" value="1"/>
</dbReference>
<dbReference type="AlphaFoldDB" id="A0AAD5UGC4"/>
<comment type="caution">
    <text evidence="2">The sequence shown here is derived from an EMBL/GenBank/DDBJ whole genome shotgun (WGS) entry which is preliminary data.</text>
</comment>
<name>A0AAD5UGC4_9FUNG</name>
<sequence length="307" mass="34323">MKVHSLYIYPVKSCSSVPVNSCELGEFGFKYDRFWVIAEFRNDKWAMITQREISQMVLIVPKVIVEGDSTTLVLNAPGMSELVVPLAYNHDSVDIIVWKDIVTGTSQGAEAAAWFSQYIGKPVQLFAKDKRRIRTLNQKHTPSIELFAHQPQTAFADGFPFLILSTASVEKFAEGLPEHPFQITPKSFRPNIVIEVPEPFDEETFIKVKVGNVPFVIAARSARCIMTNNNPETGIPDPNVFKHAMRTRRIDPGKKYDACMGMNAIALVDTGKIAVGDKIEVMEKGTHNLKGIWHGNSHPIDPDTIKV</sequence>
<evidence type="ECO:0000313" key="2">
    <source>
        <dbReference type="EMBL" id="KAJ3257441.1"/>
    </source>
</evidence>
<dbReference type="PANTHER" id="PTHR14237:SF19">
    <property type="entry name" value="MITOCHONDRIAL AMIDOXIME REDUCING COMPONENT 1"/>
    <property type="match status" value="1"/>
</dbReference>
<accession>A0AAD5UGC4</accession>
<dbReference type="GO" id="GO:0030151">
    <property type="term" value="F:molybdenum ion binding"/>
    <property type="evidence" value="ECO:0007669"/>
    <property type="project" value="InterPro"/>
</dbReference>
<dbReference type="EMBL" id="JADGKB010000038">
    <property type="protein sequence ID" value="KAJ3257441.1"/>
    <property type="molecule type" value="Genomic_DNA"/>
</dbReference>
<dbReference type="InterPro" id="IPR005303">
    <property type="entry name" value="MOCOS_middle"/>
</dbReference>
<protein>
    <recommendedName>
        <fullName evidence="1">MOSC domain-containing protein</fullName>
    </recommendedName>
</protein>
<dbReference type="GO" id="GO:0003824">
    <property type="term" value="F:catalytic activity"/>
    <property type="evidence" value="ECO:0007669"/>
    <property type="project" value="InterPro"/>
</dbReference>
<dbReference type="Pfam" id="PF03476">
    <property type="entry name" value="MOSC_N"/>
    <property type="match status" value="1"/>
</dbReference>
<evidence type="ECO:0000313" key="3">
    <source>
        <dbReference type="Proteomes" id="UP001210925"/>
    </source>
</evidence>